<accession>A0A1I6RDR1</accession>
<dbReference type="InterPro" id="IPR032312">
    <property type="entry name" value="LacZ_4"/>
</dbReference>
<dbReference type="PROSITE" id="PS00608">
    <property type="entry name" value="GLYCOSYL_HYDROL_F2_2"/>
    <property type="match status" value="1"/>
</dbReference>
<proteinExistence type="inferred from homology"/>
<dbReference type="PRINTS" id="PR00132">
    <property type="entry name" value="GLHYDRLASE2"/>
</dbReference>
<dbReference type="Pfam" id="PF02837">
    <property type="entry name" value="Glyco_hydro_2_N"/>
    <property type="match status" value="1"/>
</dbReference>
<dbReference type="SUPFAM" id="SSF49303">
    <property type="entry name" value="beta-Galactosidase/glucuronidase domain"/>
    <property type="match status" value="2"/>
</dbReference>
<dbReference type="PROSITE" id="PS00719">
    <property type="entry name" value="GLYCOSYL_HYDROL_F2_1"/>
    <property type="match status" value="1"/>
</dbReference>
<dbReference type="GO" id="GO:0005990">
    <property type="term" value="P:lactose catabolic process"/>
    <property type="evidence" value="ECO:0007669"/>
    <property type="project" value="TreeGrafter"/>
</dbReference>
<evidence type="ECO:0000256" key="1">
    <source>
        <dbReference type="ARBA" id="ARBA00001412"/>
    </source>
</evidence>
<dbReference type="SUPFAM" id="SSF74650">
    <property type="entry name" value="Galactose mutarotase-like"/>
    <property type="match status" value="1"/>
</dbReference>
<dbReference type="InterPro" id="IPR036156">
    <property type="entry name" value="Beta-gal/glucu_dom_sf"/>
</dbReference>
<evidence type="ECO:0000256" key="10">
    <source>
        <dbReference type="RuleBase" id="RU361154"/>
    </source>
</evidence>
<evidence type="ECO:0000256" key="2">
    <source>
        <dbReference type="ARBA" id="ARBA00001913"/>
    </source>
</evidence>
<comment type="similarity">
    <text evidence="3 10">Belongs to the glycosyl hydrolase 2 family.</text>
</comment>
<dbReference type="STRING" id="593133.SAMN04488006_2373"/>
<evidence type="ECO:0000313" key="12">
    <source>
        <dbReference type="EMBL" id="SFS62853.1"/>
    </source>
</evidence>
<dbReference type="PANTHER" id="PTHR46323">
    <property type="entry name" value="BETA-GALACTOSIDASE"/>
    <property type="match status" value="1"/>
</dbReference>
<evidence type="ECO:0000256" key="9">
    <source>
        <dbReference type="ARBA" id="ARBA00032230"/>
    </source>
</evidence>
<dbReference type="AlphaFoldDB" id="A0A1I6RDR1"/>
<dbReference type="InterPro" id="IPR006102">
    <property type="entry name" value="Ig-like_GH2"/>
</dbReference>
<dbReference type="Pfam" id="PF02836">
    <property type="entry name" value="Glyco_hydro_2_C"/>
    <property type="match status" value="1"/>
</dbReference>
<keyword evidence="13" id="KW-1185">Reference proteome</keyword>
<evidence type="ECO:0000256" key="3">
    <source>
        <dbReference type="ARBA" id="ARBA00007401"/>
    </source>
</evidence>
<dbReference type="InterPro" id="IPR013783">
    <property type="entry name" value="Ig-like_fold"/>
</dbReference>
<dbReference type="InterPro" id="IPR017853">
    <property type="entry name" value="GH"/>
</dbReference>
<keyword evidence="6 10" id="KW-0378">Hydrolase</keyword>
<dbReference type="InterPro" id="IPR006104">
    <property type="entry name" value="Glyco_hydro_2_N"/>
</dbReference>
<comment type="catalytic activity">
    <reaction evidence="1 10">
        <text>Hydrolysis of terminal non-reducing beta-D-galactose residues in beta-D-galactosides.</text>
        <dbReference type="EC" id="3.2.1.23"/>
    </reaction>
</comment>
<feature type="domain" description="Beta galactosidase small chain/" evidence="11">
    <location>
        <begin position="764"/>
        <end position="1042"/>
    </location>
</feature>
<evidence type="ECO:0000256" key="7">
    <source>
        <dbReference type="ARBA" id="ARBA00022837"/>
    </source>
</evidence>
<dbReference type="Pfam" id="PF00703">
    <property type="entry name" value="Glyco_hydro_2"/>
    <property type="match status" value="1"/>
</dbReference>
<dbReference type="Pfam" id="PF02929">
    <property type="entry name" value="Bgal_small_N"/>
    <property type="match status" value="1"/>
</dbReference>
<gene>
    <name evidence="12" type="ORF">SAMN04488006_2373</name>
</gene>
<dbReference type="InterPro" id="IPR014718">
    <property type="entry name" value="GH-type_carb-bd"/>
</dbReference>
<reference evidence="13" key="1">
    <citation type="submission" date="2016-10" db="EMBL/GenBank/DDBJ databases">
        <authorList>
            <person name="Varghese N."/>
            <person name="Submissions S."/>
        </authorList>
    </citation>
    <scope>NUCLEOTIDE SEQUENCE [LARGE SCALE GENOMIC DNA]</scope>
    <source>
        <strain evidence="13">DSM 24450</strain>
    </source>
</reference>
<dbReference type="EC" id="3.2.1.23" evidence="5 10"/>
<dbReference type="Gene3D" id="2.70.98.10">
    <property type="match status" value="1"/>
</dbReference>
<comment type="cofactor">
    <cofactor evidence="2">
        <name>Ca(2+)</name>
        <dbReference type="ChEBI" id="CHEBI:29108"/>
    </cofactor>
</comment>
<dbReference type="Gene3D" id="3.20.20.80">
    <property type="entry name" value="Glycosidases"/>
    <property type="match status" value="1"/>
</dbReference>
<keyword evidence="8 10" id="KW-0326">Glycosidase</keyword>
<dbReference type="InterPro" id="IPR006103">
    <property type="entry name" value="Glyco_hydro_2_cat"/>
</dbReference>
<dbReference type="FunFam" id="3.20.20.80:FF:000121">
    <property type="entry name" value="Beta-galactosidase"/>
    <property type="match status" value="1"/>
</dbReference>
<dbReference type="GO" id="GO:0030246">
    <property type="term" value="F:carbohydrate binding"/>
    <property type="evidence" value="ECO:0007669"/>
    <property type="project" value="InterPro"/>
</dbReference>
<dbReference type="SUPFAM" id="SSF51445">
    <property type="entry name" value="(Trans)glycosidases"/>
    <property type="match status" value="1"/>
</dbReference>
<dbReference type="Gene3D" id="2.60.40.10">
    <property type="entry name" value="Immunoglobulins"/>
    <property type="match status" value="2"/>
</dbReference>
<dbReference type="Proteomes" id="UP000199312">
    <property type="component" value="Unassembled WGS sequence"/>
</dbReference>
<dbReference type="SUPFAM" id="SSF49785">
    <property type="entry name" value="Galactose-binding domain-like"/>
    <property type="match status" value="1"/>
</dbReference>
<dbReference type="InterPro" id="IPR004199">
    <property type="entry name" value="B-gal_small/dom_5"/>
</dbReference>
<dbReference type="Gene3D" id="2.60.120.260">
    <property type="entry name" value="Galactose-binding domain-like"/>
    <property type="match status" value="1"/>
</dbReference>
<evidence type="ECO:0000313" key="13">
    <source>
        <dbReference type="Proteomes" id="UP000199312"/>
    </source>
</evidence>
<dbReference type="EMBL" id="FOZP01000006">
    <property type="protein sequence ID" value="SFS62853.1"/>
    <property type="molecule type" value="Genomic_DNA"/>
</dbReference>
<dbReference type="RefSeq" id="WP_090226849.1">
    <property type="nucleotide sequence ID" value="NZ_FOZP01000006.1"/>
</dbReference>
<evidence type="ECO:0000256" key="6">
    <source>
        <dbReference type="ARBA" id="ARBA00022801"/>
    </source>
</evidence>
<dbReference type="OrthoDB" id="9801077at2"/>
<dbReference type="GO" id="GO:0004565">
    <property type="term" value="F:beta-galactosidase activity"/>
    <property type="evidence" value="ECO:0007669"/>
    <property type="project" value="UniProtKB-EC"/>
</dbReference>
<evidence type="ECO:0000256" key="4">
    <source>
        <dbReference type="ARBA" id="ARBA00011245"/>
    </source>
</evidence>
<dbReference type="InterPro" id="IPR023232">
    <property type="entry name" value="Glyco_hydro_2_AS"/>
</dbReference>
<dbReference type="InterPro" id="IPR023230">
    <property type="entry name" value="Glyco_hydro_2_CS"/>
</dbReference>
<protein>
    <recommendedName>
        <fullName evidence="5 10">Beta-galactosidase</fullName>
        <ecNumber evidence="5 10">3.2.1.23</ecNumber>
    </recommendedName>
    <alternativeName>
        <fullName evidence="9 10">Lactase</fullName>
    </alternativeName>
</protein>
<dbReference type="SMART" id="SM01038">
    <property type="entry name" value="Bgal_small_N"/>
    <property type="match status" value="1"/>
</dbReference>
<dbReference type="PANTHER" id="PTHR46323:SF2">
    <property type="entry name" value="BETA-GALACTOSIDASE"/>
    <property type="match status" value="1"/>
</dbReference>
<name>A0A1I6RDR1_9FLAO</name>
<dbReference type="InterPro" id="IPR011013">
    <property type="entry name" value="Gal_mutarotase_sf_dom"/>
</dbReference>
<evidence type="ECO:0000259" key="11">
    <source>
        <dbReference type="SMART" id="SM01038"/>
    </source>
</evidence>
<organism evidence="12 13">
    <name type="scientific">Lutibacter maritimus</name>
    <dbReference type="NCBI Taxonomy" id="593133"/>
    <lineage>
        <taxon>Bacteria</taxon>
        <taxon>Pseudomonadati</taxon>
        <taxon>Bacteroidota</taxon>
        <taxon>Flavobacteriia</taxon>
        <taxon>Flavobacteriales</taxon>
        <taxon>Flavobacteriaceae</taxon>
        <taxon>Lutibacter</taxon>
    </lineage>
</organism>
<dbReference type="GO" id="GO:0009341">
    <property type="term" value="C:beta-galactosidase complex"/>
    <property type="evidence" value="ECO:0007669"/>
    <property type="project" value="InterPro"/>
</dbReference>
<dbReference type="InterPro" id="IPR050347">
    <property type="entry name" value="Bact_Beta-galactosidase"/>
</dbReference>
<dbReference type="Pfam" id="PF16353">
    <property type="entry name" value="LacZ_4"/>
    <property type="match status" value="1"/>
</dbReference>
<keyword evidence="7" id="KW-0106">Calcium</keyword>
<sequence length="1048" mass="121183">MKKALLIIMGVISFNASINGQEKLPFWLNEKINEENREPMHTTYYVYENESLSLQNDWKLSKNYKSLNGIWKFKWLENSSNLPSGFQDVNFNDASWDNFKIPANWEMNGYGYPVYVNATYEFDNLIKVNPPQVPVSQNHVGIYRREITIDKSWEEKDVFLHVGAAKSNLKVWVNGEYVGYGEDGKLPQEFKLNKFIKIGKNSIVLKVMRWSDGAYLECQDFWRMTGITRDTYLYARNKVHLKDFEVKTELDASYTNAKIQISTLFSPITKKDKYSLDILLKDGKNIVDSKSINLTESDKEPKVEFFVKNVKKWTAETPNLYTVNFILRDKKGNVSEIIPQQVGVRKVEINNGQLLVNGQPIYIKGVNRHETDPTTGQTVSKERMEQDIKVLKQFNINAVRTSHYPNDPYFYDLCDKYGIYVVDEANIESHGMGYELTKTLANEPSWELAHLQRLSRMLERDKNHPSVIIWSLGNEAGNGYNFYRGYLWMKERDASRPVQYERANLGWDATVRFEWNSDIINPMYSSPSGMEKYILKNPNPSRPYIQCEYAHAMGNSMGNLKDYWDLIRTYDNFQGGFIWDMIDQSVYKTRKDGSVIFAYGGDFGPKDVPSDNNFLNNGVFTPERDPNPHAFEVKSVYQDIHTSWKNKETVTINVFNEFFFKDLSNVHLKWKLIVNGEEKANGIIDKLEVNPQQTKGYSLPINMQEINAGEAFLNISYHLKVAEPFLSKGYKIASEQLYLSGIYKNDLTVKGVSKLNILKEKNSTLFKGENATISFDNKTGFVNGYKFNNEDIIKNGNKLLPNFWRPPSDNDIGAGLQVKLLPWKEAIEKAELLSWSYKISKENTITVNAVYNLANVNSVLELIYQINSNGELIVQQTLSIDKNKETPMLFKFGMQLIMPKSFNSISYYGEGPHENYMDRNYSSQVGIHNQTVSEQYFPYIRPQETGNKTDIRWCKLFGNNIEIKVESNTFFNITALHYLSEDLDDGIKKDQRNAADISERDLTNFQIDYKQMGLGSITSWGDLPLEKYRLLEKEYSFKFKISPKIKKQ</sequence>
<evidence type="ECO:0000256" key="8">
    <source>
        <dbReference type="ARBA" id="ARBA00023295"/>
    </source>
</evidence>
<dbReference type="InterPro" id="IPR006101">
    <property type="entry name" value="Glyco_hydro_2"/>
</dbReference>
<evidence type="ECO:0000256" key="5">
    <source>
        <dbReference type="ARBA" id="ARBA00012756"/>
    </source>
</evidence>
<dbReference type="InterPro" id="IPR008979">
    <property type="entry name" value="Galactose-bd-like_sf"/>
</dbReference>
<comment type="subunit">
    <text evidence="4">Monomer.</text>
</comment>